<dbReference type="GO" id="GO:0006281">
    <property type="term" value="P:DNA repair"/>
    <property type="evidence" value="ECO:0007669"/>
    <property type="project" value="TreeGrafter"/>
</dbReference>
<reference evidence="8" key="1">
    <citation type="submission" date="2014-08" db="EMBL/GenBank/DDBJ databases">
        <authorList>
            <person name="Murali S."/>
            <person name="Richards S."/>
            <person name="Bandaranaike D."/>
            <person name="Bellair M."/>
            <person name="Blankenburg K."/>
            <person name="Chao H."/>
            <person name="Dinh H."/>
            <person name="Doddapaneni H."/>
            <person name="Dugan-Rocha S."/>
            <person name="Elkadiri S."/>
            <person name="Gnanaolivu R."/>
            <person name="Hughes D."/>
            <person name="Lee S."/>
            <person name="Li M."/>
            <person name="Ming W."/>
            <person name="Munidasa M."/>
            <person name="Muniz J."/>
            <person name="Nguyen L."/>
            <person name="Osuji N."/>
            <person name="Pu L.-L."/>
            <person name="Puazo M."/>
            <person name="Skinner E."/>
            <person name="Qu C."/>
            <person name="Quiroz J."/>
            <person name="Raj R."/>
            <person name="Weissenberger G."/>
            <person name="Xin Y."/>
            <person name="Zou X."/>
            <person name="Han Y."/>
            <person name="Worley K."/>
            <person name="Muzny D."/>
            <person name="Gibbs R."/>
        </authorList>
    </citation>
    <scope>NUCLEOTIDE SEQUENCE</scope>
    <source>
        <strain evidence="8">HAZT.00-mixed</strain>
        <tissue evidence="8">Whole organism</tissue>
    </source>
</reference>
<feature type="region of interest" description="Disordered" evidence="5">
    <location>
        <begin position="879"/>
        <end position="936"/>
    </location>
</feature>
<dbReference type="InterPro" id="IPR007725">
    <property type="entry name" value="TIMELESS_C"/>
</dbReference>
<feature type="compositionally biased region" description="Basic residues" evidence="5">
    <location>
        <begin position="1126"/>
        <end position="1136"/>
    </location>
</feature>
<evidence type="ECO:0000313" key="8">
    <source>
        <dbReference type="EMBL" id="KAA0201056.1"/>
    </source>
</evidence>
<feature type="region of interest" description="Disordered" evidence="5">
    <location>
        <begin position="1049"/>
        <end position="1307"/>
    </location>
</feature>
<feature type="compositionally biased region" description="Basic and acidic residues" evidence="5">
    <location>
        <begin position="1265"/>
        <end position="1274"/>
    </location>
</feature>
<feature type="region of interest" description="Disordered" evidence="5">
    <location>
        <begin position="572"/>
        <end position="607"/>
    </location>
</feature>
<sequence length="1307" mass="149318">MSEAILEAELVAACSSLGYSDGDKYIRDPECVEIIRDLLRYLRRDDSSHQIRLALGETRVLQTDLLPLLREHHSDGVLLDLVLRLLVNLTTPALLVFHQEIPEDKSGRQMYLRLVTQQQGFKEAFTDAGVWAGISEILRTRLEQGADRDDDANLVVEMALVLLRNVLAVAPGRHDTTRTADDADLHDQTRKHYNARHSRFGGTFCIQNMKSISDRDVIAHKPLADVCALDFDQNKRGKKIPKNRAPLPDSSTTRRSTLAIRLFLQEFCVEFLNGAYNNLMSIVKDNLNRARVQEHDESYYLWAMKFFMEFNRHHEFKVELVSETLSIQSVHYIQTNIETYHEMMTTEKKKIPLWSRRMHNGLRAYQETMMTLASMDKSNDQSVRDSSLALKSKMFYVVEYRELPLVLLLNYDPSKMSRAYLKDLVETTHVFLKLLEGMCKKTKHLLVQLPQRKKSSHKRKPEKKAGLPPTPEKLEEIWSSLADELSSVIRGEAGELPVMVPFDAVSELSEDEQKEKAMRKTNALLRDRELGKAVALFRASREVWPEGDVFGEKDIDAAGELACLREVFMADLNPTPQTETPEVPEEEVEDDDDDEEEREEVHAVEESAHMSERELDFPAFVRRFAHPKILQSYTWLFKSYSSNSDHTNRCIIKLFHRIAWDAKLPAVLFQASIFVILHEAMTDPARKTSEIISEIAKLGKYIVRQFFTIAETNPKVFMEILFWKTYKEAVDIECGYDGPSTSKAVKSLWSEEEEDELTRLYNEFKDNEYDADDPKDIADRIVQSLIRQDRSRRMVIKKLKDMGLIASLKELRKKPTRVMANQWTDVELDELKVLYEEHKDAMDPMSRILDFMVNRKPKHRVIEKLLELGLIDDKKEVRRKRIPKAKQNKSRGKNSGEQFLKANRDSDDGADSEVVDDSDGSSSEDDEQELTGTVRSKSTNAVPVVTPHLVSVALKKVFDSGYREAVSWLVELLQEVADDRESDGDFSPIPILAVSDEQSKAIDDDCFQSLLKIIGIQPPQNHEEMFWRVPEKLSVEGLRKRVQYLSQGLEGKLPSPTDRDEGDSSVTESFRNNEVLETPLESSCPEQTEDGSDVNEEKENRGNSPLIGHDSNSELNSDSSLVSPHLKSKKITKRRQKLDSDTFNDLVSKAAPKNVKKRRILMEQSDNEDDDNLYTSDRNKSPKTSEKRSQVESDTFDALLNSQHKAGASKKRRILIDQTDDEASNDSQESSTSAAVGAHDAVDDSQNSRKRARILDSDDDEASDDYTKMRKLEPTRGVNETDQDSDDDQVPIVRHRTKAVIDSDDEN</sequence>
<evidence type="ECO:0000256" key="2">
    <source>
        <dbReference type="ARBA" id="ARBA00008174"/>
    </source>
</evidence>
<comment type="similarity">
    <text evidence="2">Belongs to the timeless family.</text>
</comment>
<evidence type="ECO:0000256" key="3">
    <source>
        <dbReference type="ARBA" id="ARBA00023242"/>
    </source>
</evidence>
<proteinExistence type="inferred from homology"/>
<dbReference type="GO" id="GO:0003677">
    <property type="term" value="F:DNA binding"/>
    <property type="evidence" value="ECO:0007669"/>
    <property type="project" value="TreeGrafter"/>
</dbReference>
<dbReference type="Pfam" id="PF26019">
    <property type="entry name" value="HTH_TIMELESS"/>
    <property type="match status" value="1"/>
</dbReference>
<gene>
    <name evidence="8" type="ORF">HAZT_HAZT005746</name>
</gene>
<feature type="region of interest" description="Disordered" evidence="5">
    <location>
        <begin position="449"/>
        <end position="470"/>
    </location>
</feature>
<dbReference type="GO" id="GO:0000076">
    <property type="term" value="P:DNA replication checkpoint signaling"/>
    <property type="evidence" value="ECO:0007669"/>
    <property type="project" value="TreeGrafter"/>
</dbReference>
<dbReference type="PANTHER" id="PTHR22940">
    <property type="entry name" value="TIMEOUT/TIMELESS-2"/>
    <property type="match status" value="1"/>
</dbReference>
<dbReference type="GO" id="GO:0009649">
    <property type="term" value="P:entrainment of circadian clock"/>
    <property type="evidence" value="ECO:0007669"/>
    <property type="project" value="TreeGrafter"/>
</dbReference>
<feature type="compositionally biased region" description="Polar residues" evidence="5">
    <location>
        <begin position="1225"/>
        <end position="1234"/>
    </location>
</feature>
<comment type="subcellular location">
    <subcellularLocation>
        <location evidence="1">Nucleus</location>
    </subcellularLocation>
</comment>
<dbReference type="PANTHER" id="PTHR22940:SF4">
    <property type="entry name" value="PROTEIN TIMELESS HOMOLOG"/>
    <property type="match status" value="1"/>
</dbReference>
<protein>
    <recommendedName>
        <fullName evidence="9">Timeless N-terminal domain-containing protein</fullName>
    </recommendedName>
</protein>
<dbReference type="Pfam" id="PF04821">
    <property type="entry name" value="TIMELESS"/>
    <property type="match status" value="1"/>
</dbReference>
<dbReference type="GO" id="GO:0048511">
    <property type="term" value="P:rhythmic process"/>
    <property type="evidence" value="ECO:0007669"/>
    <property type="project" value="UniProtKB-KW"/>
</dbReference>
<reference evidence="8" key="2">
    <citation type="journal article" date="2018" name="Environ. Sci. Technol.">
        <title>The Toxicogenome of Hyalella azteca: A Model for Sediment Ecotoxicology and Evolutionary Toxicology.</title>
        <authorList>
            <person name="Poynton H.C."/>
            <person name="Hasenbein S."/>
            <person name="Benoit J.B."/>
            <person name="Sepulveda M.S."/>
            <person name="Poelchau M.F."/>
            <person name="Hughes D.S.T."/>
            <person name="Murali S.C."/>
            <person name="Chen S."/>
            <person name="Glastad K.M."/>
            <person name="Goodisman M.A.D."/>
            <person name="Werren J.H."/>
            <person name="Vineis J.H."/>
            <person name="Bowen J.L."/>
            <person name="Friedrich M."/>
            <person name="Jones J."/>
            <person name="Robertson H.M."/>
            <person name="Feyereisen R."/>
            <person name="Mechler-Hickson A."/>
            <person name="Mathers N."/>
            <person name="Lee C.E."/>
            <person name="Colbourne J.K."/>
            <person name="Biales A."/>
            <person name="Johnston J.S."/>
            <person name="Wellborn G.A."/>
            <person name="Rosendale A.J."/>
            <person name="Cridge A.G."/>
            <person name="Munoz-Torres M.C."/>
            <person name="Bain P.A."/>
            <person name="Manny A.R."/>
            <person name="Major K.M."/>
            <person name="Lambert F.N."/>
            <person name="Vulpe C.D."/>
            <person name="Tuck P."/>
            <person name="Blalock B.J."/>
            <person name="Lin Y.Y."/>
            <person name="Smith M.E."/>
            <person name="Ochoa-Acuna H."/>
            <person name="Chen M.M."/>
            <person name="Childers C.P."/>
            <person name="Qu J."/>
            <person name="Dugan S."/>
            <person name="Lee S.L."/>
            <person name="Chao H."/>
            <person name="Dinh H."/>
            <person name="Han Y."/>
            <person name="Doddapaneni H."/>
            <person name="Worley K.C."/>
            <person name="Muzny D.M."/>
            <person name="Gibbs R.A."/>
            <person name="Richards S."/>
        </authorList>
    </citation>
    <scope>NUCLEOTIDE SEQUENCE</scope>
    <source>
        <strain evidence="8">HAZT.00-mixed</strain>
        <tissue evidence="8">Whole organism</tissue>
    </source>
</reference>
<evidence type="ECO:0000256" key="5">
    <source>
        <dbReference type="SAM" id="MobiDB-lite"/>
    </source>
</evidence>
<dbReference type="InterPro" id="IPR006906">
    <property type="entry name" value="Timeless_N"/>
</dbReference>
<evidence type="ECO:0000256" key="4">
    <source>
        <dbReference type="ARBA" id="ARBA00023306"/>
    </source>
</evidence>
<dbReference type="InterPro" id="IPR044998">
    <property type="entry name" value="Timeless"/>
</dbReference>
<dbReference type="GO" id="GO:0031298">
    <property type="term" value="C:replication fork protection complex"/>
    <property type="evidence" value="ECO:0007669"/>
    <property type="project" value="TreeGrafter"/>
</dbReference>
<evidence type="ECO:0000259" key="6">
    <source>
        <dbReference type="Pfam" id="PF04821"/>
    </source>
</evidence>
<accession>A0A6A0H601</accession>
<evidence type="ECO:0000259" key="7">
    <source>
        <dbReference type="Pfam" id="PF05029"/>
    </source>
</evidence>
<comment type="caution">
    <text evidence="8">The sequence shown here is derived from an EMBL/GenBank/DDBJ whole genome shotgun (WGS) entry which is preliminary data.</text>
</comment>
<dbReference type="OrthoDB" id="310853at2759"/>
<feature type="compositionally biased region" description="Acidic residues" evidence="5">
    <location>
        <begin position="908"/>
        <end position="929"/>
    </location>
</feature>
<keyword evidence="3" id="KW-0539">Nucleus</keyword>
<feature type="compositionally biased region" description="Basic and acidic residues" evidence="5">
    <location>
        <begin position="1177"/>
        <end position="1191"/>
    </location>
</feature>
<reference evidence="8" key="3">
    <citation type="submission" date="2019-06" db="EMBL/GenBank/DDBJ databases">
        <authorList>
            <person name="Poynton C."/>
            <person name="Hasenbein S."/>
            <person name="Benoit J.B."/>
            <person name="Sepulveda M.S."/>
            <person name="Poelchau M.F."/>
            <person name="Murali S.C."/>
            <person name="Chen S."/>
            <person name="Glastad K.M."/>
            <person name="Werren J.H."/>
            <person name="Vineis J.H."/>
            <person name="Bowen J.L."/>
            <person name="Friedrich M."/>
            <person name="Jones J."/>
            <person name="Robertson H.M."/>
            <person name="Feyereisen R."/>
            <person name="Mechler-Hickson A."/>
            <person name="Mathers N."/>
            <person name="Lee C.E."/>
            <person name="Colbourne J.K."/>
            <person name="Biales A."/>
            <person name="Johnston J.S."/>
            <person name="Wellborn G.A."/>
            <person name="Rosendale A.J."/>
            <person name="Cridge A.G."/>
            <person name="Munoz-Torres M.C."/>
            <person name="Bain P.A."/>
            <person name="Manny A.R."/>
            <person name="Major K.M."/>
            <person name="Lambert F.N."/>
            <person name="Vulpe C.D."/>
            <person name="Tuck P."/>
            <person name="Blalock B.J."/>
            <person name="Lin Y.-Y."/>
            <person name="Smith M.E."/>
            <person name="Ochoa-Acuna H."/>
            <person name="Chen M.-J.M."/>
            <person name="Childers C.P."/>
            <person name="Qu J."/>
            <person name="Dugan S."/>
            <person name="Lee S.L."/>
            <person name="Chao H."/>
            <person name="Dinh H."/>
            <person name="Han Y."/>
            <person name="Doddapaneni H."/>
            <person name="Worley K.C."/>
            <person name="Muzny D.M."/>
            <person name="Gibbs R.A."/>
            <person name="Richards S."/>
        </authorList>
    </citation>
    <scope>NUCLEOTIDE SEQUENCE</scope>
    <source>
        <strain evidence="8">HAZT.00-mixed</strain>
        <tissue evidence="8">Whole organism</tissue>
    </source>
</reference>
<feature type="compositionally biased region" description="Low complexity" evidence="5">
    <location>
        <begin position="1113"/>
        <end position="1123"/>
    </location>
</feature>
<feature type="compositionally biased region" description="Acidic residues" evidence="5">
    <location>
        <begin position="582"/>
        <end position="598"/>
    </location>
</feature>
<dbReference type="Pfam" id="PF05029">
    <property type="entry name" value="TIMELESS_C"/>
    <property type="match status" value="1"/>
</dbReference>
<feature type="compositionally biased region" description="Basic residues" evidence="5">
    <location>
        <begin position="451"/>
        <end position="462"/>
    </location>
</feature>
<dbReference type="Proteomes" id="UP000711488">
    <property type="component" value="Unassembled WGS sequence"/>
</dbReference>
<keyword evidence="4" id="KW-0131">Cell cycle</keyword>
<organism evidence="8">
    <name type="scientific">Hyalella azteca</name>
    <name type="common">Amphipod</name>
    <dbReference type="NCBI Taxonomy" id="294128"/>
    <lineage>
        <taxon>Eukaryota</taxon>
        <taxon>Metazoa</taxon>
        <taxon>Ecdysozoa</taxon>
        <taxon>Arthropoda</taxon>
        <taxon>Crustacea</taxon>
        <taxon>Multicrustacea</taxon>
        <taxon>Malacostraca</taxon>
        <taxon>Eumalacostraca</taxon>
        <taxon>Peracarida</taxon>
        <taxon>Amphipoda</taxon>
        <taxon>Senticaudata</taxon>
        <taxon>Talitrida</taxon>
        <taxon>Talitroidea</taxon>
        <taxon>Hyalellidae</taxon>
        <taxon>Hyalella</taxon>
    </lineage>
</organism>
<evidence type="ECO:0008006" key="9">
    <source>
        <dbReference type="Google" id="ProtNLM"/>
    </source>
</evidence>
<feature type="compositionally biased region" description="Basic residues" evidence="5">
    <location>
        <begin position="879"/>
        <end position="892"/>
    </location>
</feature>
<feature type="domain" description="Timeless N-terminal" evidence="6">
    <location>
        <begin position="24"/>
        <end position="188"/>
    </location>
</feature>
<dbReference type="EMBL" id="JQDR03005890">
    <property type="protein sequence ID" value="KAA0201056.1"/>
    <property type="molecule type" value="Genomic_DNA"/>
</dbReference>
<dbReference type="GO" id="GO:0043111">
    <property type="term" value="P:replication fork arrest"/>
    <property type="evidence" value="ECO:0007669"/>
    <property type="project" value="TreeGrafter"/>
</dbReference>
<feature type="domain" description="Timeless C-terminal" evidence="7">
    <location>
        <begin position="954"/>
        <end position="1039"/>
    </location>
</feature>
<evidence type="ECO:0000256" key="1">
    <source>
        <dbReference type="ARBA" id="ARBA00004123"/>
    </source>
</evidence>
<name>A0A6A0H601_HYAAZ</name>